<feature type="domain" description="CCHC-type" evidence="9">
    <location>
        <begin position="395"/>
        <end position="409"/>
    </location>
</feature>
<keyword evidence="7" id="KW-0862">Zinc</keyword>
<reference evidence="11" key="1">
    <citation type="journal article" date="2023" name="Insect Mol. Biol.">
        <title>Genome sequencing provides insights into the evolution of gene families encoding plant cell wall-degrading enzymes in longhorned beetles.</title>
        <authorList>
            <person name="Shin N.R."/>
            <person name="Okamura Y."/>
            <person name="Kirsch R."/>
            <person name="Pauchet Y."/>
        </authorList>
    </citation>
    <scope>NUCLEOTIDE SEQUENCE</scope>
    <source>
        <strain evidence="11">AMC_N1</strain>
    </source>
</reference>
<dbReference type="Proteomes" id="UP001162162">
    <property type="component" value="Unassembled WGS sequence"/>
</dbReference>
<keyword evidence="4" id="KW-0255">Endonuclease</keyword>
<evidence type="ECO:0000256" key="5">
    <source>
        <dbReference type="ARBA" id="ARBA00022801"/>
    </source>
</evidence>
<keyword evidence="2" id="KW-0548">Nucleotidyltransferase</keyword>
<dbReference type="Pfam" id="PF03564">
    <property type="entry name" value="DUF1759"/>
    <property type="match status" value="1"/>
</dbReference>
<feature type="domain" description="Integrase catalytic" evidence="10">
    <location>
        <begin position="1372"/>
        <end position="1560"/>
    </location>
</feature>
<dbReference type="GO" id="GO:0008270">
    <property type="term" value="F:zinc ion binding"/>
    <property type="evidence" value="ECO:0007669"/>
    <property type="project" value="UniProtKB-KW"/>
</dbReference>
<dbReference type="Gene3D" id="3.10.10.10">
    <property type="entry name" value="HIV Type 1 Reverse Transcriptase, subunit A, domain 1"/>
    <property type="match status" value="1"/>
</dbReference>
<dbReference type="Pfam" id="PF05380">
    <property type="entry name" value="Peptidase_A17"/>
    <property type="match status" value="1"/>
</dbReference>
<dbReference type="GO" id="GO:0004519">
    <property type="term" value="F:endonuclease activity"/>
    <property type="evidence" value="ECO:0007669"/>
    <property type="project" value="UniProtKB-KW"/>
</dbReference>
<keyword evidence="7" id="KW-0863">Zinc-finger</keyword>
<dbReference type="EMBL" id="JAPWTK010000439">
    <property type="protein sequence ID" value="KAJ8940324.1"/>
    <property type="molecule type" value="Genomic_DNA"/>
</dbReference>
<dbReference type="InterPro" id="IPR012337">
    <property type="entry name" value="RNaseH-like_sf"/>
</dbReference>
<dbReference type="SUPFAM" id="SSF57756">
    <property type="entry name" value="Retrovirus zinc finger-like domains"/>
    <property type="match status" value="1"/>
</dbReference>
<dbReference type="Gene3D" id="3.30.70.270">
    <property type="match status" value="1"/>
</dbReference>
<evidence type="ECO:0000256" key="3">
    <source>
        <dbReference type="ARBA" id="ARBA00022722"/>
    </source>
</evidence>
<dbReference type="GO" id="GO:0003676">
    <property type="term" value="F:nucleic acid binding"/>
    <property type="evidence" value="ECO:0007669"/>
    <property type="project" value="InterPro"/>
</dbReference>
<dbReference type="InterPro" id="IPR041588">
    <property type="entry name" value="Integrase_H2C2"/>
</dbReference>
<dbReference type="Gene3D" id="2.40.70.10">
    <property type="entry name" value="Acid Proteases"/>
    <property type="match status" value="1"/>
</dbReference>
<keyword evidence="3" id="KW-0540">Nuclease</keyword>
<dbReference type="Pfam" id="PF17921">
    <property type="entry name" value="Integrase_H2C2"/>
    <property type="match status" value="1"/>
</dbReference>
<keyword evidence="7" id="KW-0479">Metal-binding</keyword>
<dbReference type="InterPro" id="IPR005312">
    <property type="entry name" value="DUF1759"/>
</dbReference>
<evidence type="ECO:0000256" key="2">
    <source>
        <dbReference type="ARBA" id="ARBA00022695"/>
    </source>
</evidence>
<accession>A0AAV8XPC7</accession>
<dbReference type="PROSITE" id="PS50994">
    <property type="entry name" value="INTEGRASE"/>
    <property type="match status" value="1"/>
</dbReference>
<dbReference type="CDD" id="cd00303">
    <property type="entry name" value="retropepsin_like"/>
    <property type="match status" value="1"/>
</dbReference>
<protein>
    <recommendedName>
        <fullName evidence="13">Pro-Pol polyprotein</fullName>
    </recommendedName>
</protein>
<comment type="caution">
    <text evidence="11">The sequence shown here is derived from an EMBL/GenBank/DDBJ whole genome shotgun (WGS) entry which is preliminary data.</text>
</comment>
<organism evidence="11 12">
    <name type="scientific">Aromia moschata</name>
    <dbReference type="NCBI Taxonomy" id="1265417"/>
    <lineage>
        <taxon>Eukaryota</taxon>
        <taxon>Metazoa</taxon>
        <taxon>Ecdysozoa</taxon>
        <taxon>Arthropoda</taxon>
        <taxon>Hexapoda</taxon>
        <taxon>Insecta</taxon>
        <taxon>Pterygota</taxon>
        <taxon>Neoptera</taxon>
        <taxon>Endopterygota</taxon>
        <taxon>Coleoptera</taxon>
        <taxon>Polyphaga</taxon>
        <taxon>Cucujiformia</taxon>
        <taxon>Chrysomeloidea</taxon>
        <taxon>Cerambycidae</taxon>
        <taxon>Cerambycinae</taxon>
        <taxon>Callichromatini</taxon>
        <taxon>Aromia</taxon>
    </lineage>
</organism>
<dbReference type="InterPro" id="IPR021109">
    <property type="entry name" value="Peptidase_aspartic_dom_sf"/>
</dbReference>
<dbReference type="InterPro" id="IPR001969">
    <property type="entry name" value="Aspartic_peptidase_AS"/>
</dbReference>
<evidence type="ECO:0000313" key="11">
    <source>
        <dbReference type="EMBL" id="KAJ8940324.1"/>
    </source>
</evidence>
<keyword evidence="6" id="KW-0695">RNA-directed DNA polymerase</keyword>
<keyword evidence="5" id="KW-0378">Hydrolase</keyword>
<evidence type="ECO:0000256" key="1">
    <source>
        <dbReference type="ARBA" id="ARBA00022679"/>
    </source>
</evidence>
<keyword evidence="12" id="KW-1185">Reference proteome</keyword>
<dbReference type="PANTHER" id="PTHR47331:SF1">
    <property type="entry name" value="GAG-LIKE PROTEIN"/>
    <property type="match status" value="1"/>
</dbReference>
<evidence type="ECO:0000256" key="4">
    <source>
        <dbReference type="ARBA" id="ARBA00022759"/>
    </source>
</evidence>
<evidence type="ECO:0000259" key="9">
    <source>
        <dbReference type="PROSITE" id="PS50158"/>
    </source>
</evidence>
<feature type="non-terminal residue" evidence="11">
    <location>
        <position position="1726"/>
    </location>
</feature>
<dbReference type="InterPro" id="IPR043128">
    <property type="entry name" value="Rev_trsase/Diguanyl_cyclase"/>
</dbReference>
<dbReference type="InterPro" id="IPR043502">
    <property type="entry name" value="DNA/RNA_pol_sf"/>
</dbReference>
<dbReference type="GO" id="GO:0003964">
    <property type="term" value="F:RNA-directed DNA polymerase activity"/>
    <property type="evidence" value="ECO:0007669"/>
    <property type="project" value="UniProtKB-KW"/>
</dbReference>
<evidence type="ECO:0008006" key="13">
    <source>
        <dbReference type="Google" id="ProtNLM"/>
    </source>
</evidence>
<evidence type="ECO:0000256" key="8">
    <source>
        <dbReference type="SAM" id="MobiDB-lite"/>
    </source>
</evidence>
<evidence type="ECO:0000256" key="6">
    <source>
        <dbReference type="ARBA" id="ARBA00022918"/>
    </source>
</evidence>
<gene>
    <name evidence="11" type="ORF">NQ318_014399</name>
</gene>
<dbReference type="SUPFAM" id="SSF56672">
    <property type="entry name" value="DNA/RNA polymerases"/>
    <property type="match status" value="1"/>
</dbReference>
<dbReference type="InterPro" id="IPR040676">
    <property type="entry name" value="DUF5641"/>
</dbReference>
<evidence type="ECO:0000256" key="7">
    <source>
        <dbReference type="PROSITE-ProRule" id="PRU00047"/>
    </source>
</evidence>
<dbReference type="PROSITE" id="PS50158">
    <property type="entry name" value="ZF_CCHC"/>
    <property type="match status" value="1"/>
</dbReference>
<dbReference type="GO" id="GO:0042575">
    <property type="term" value="C:DNA polymerase complex"/>
    <property type="evidence" value="ECO:0007669"/>
    <property type="project" value="UniProtKB-ARBA"/>
</dbReference>
<evidence type="ECO:0000313" key="12">
    <source>
        <dbReference type="Proteomes" id="UP001162162"/>
    </source>
</evidence>
<proteinExistence type="predicted"/>
<feature type="region of interest" description="Disordered" evidence="8">
    <location>
        <begin position="1678"/>
        <end position="1726"/>
    </location>
</feature>
<dbReference type="SUPFAM" id="SSF53098">
    <property type="entry name" value="Ribonuclease H-like"/>
    <property type="match status" value="1"/>
</dbReference>
<dbReference type="Pfam" id="PF18701">
    <property type="entry name" value="DUF5641"/>
    <property type="match status" value="1"/>
</dbReference>
<dbReference type="InterPro" id="IPR001584">
    <property type="entry name" value="Integrase_cat-core"/>
</dbReference>
<dbReference type="InterPro" id="IPR008042">
    <property type="entry name" value="Retrotrans_Pao"/>
</dbReference>
<dbReference type="PROSITE" id="PS00141">
    <property type="entry name" value="ASP_PROTEASE"/>
    <property type="match status" value="1"/>
</dbReference>
<dbReference type="GO" id="GO:0004190">
    <property type="term" value="F:aspartic-type endopeptidase activity"/>
    <property type="evidence" value="ECO:0007669"/>
    <property type="project" value="InterPro"/>
</dbReference>
<dbReference type="InterPro" id="IPR036875">
    <property type="entry name" value="Znf_CCHC_sf"/>
</dbReference>
<dbReference type="InterPro" id="IPR036397">
    <property type="entry name" value="RNaseH_sf"/>
</dbReference>
<feature type="compositionally biased region" description="Polar residues" evidence="8">
    <location>
        <begin position="1678"/>
        <end position="1700"/>
    </location>
</feature>
<evidence type="ECO:0000259" key="10">
    <source>
        <dbReference type="PROSITE" id="PS50994"/>
    </source>
</evidence>
<dbReference type="GO" id="GO:0006508">
    <property type="term" value="P:proteolysis"/>
    <property type="evidence" value="ECO:0007669"/>
    <property type="project" value="InterPro"/>
</dbReference>
<dbReference type="PANTHER" id="PTHR47331">
    <property type="entry name" value="PHD-TYPE DOMAIN-CONTAINING PROTEIN"/>
    <property type="match status" value="1"/>
</dbReference>
<dbReference type="Gene3D" id="3.30.420.10">
    <property type="entry name" value="Ribonuclease H-like superfamily/Ribonuclease H"/>
    <property type="match status" value="1"/>
</dbReference>
<dbReference type="InterPro" id="IPR001878">
    <property type="entry name" value="Znf_CCHC"/>
</dbReference>
<name>A0AAV8XPC7_9CUCU</name>
<dbReference type="GO" id="GO:0015074">
    <property type="term" value="P:DNA integration"/>
    <property type="evidence" value="ECO:0007669"/>
    <property type="project" value="InterPro"/>
</dbReference>
<keyword evidence="1" id="KW-0808">Transferase</keyword>
<sequence>MDIKRKQRKVIRTAFTKVANELDNLLASQDRTEEDLRRIQVTWELIISKHDLLKSIDGEIYEALLEADATEDDLLADMESCDIYEKKFTDLRFRCDSHLCIDSKSVAPDRKSVSSEVTNGVTRRNFKLPRIEFKKFDGNIRDWLSFWSQFRKVDEDSNIDLEDKIAYLIQATVPGSRARQLVESFPAMGENYDKIVSGLKSRFGREDLQIEVYIRELLKLILNNATSKNKMDLSMLYDKIETQLRALETLGITSDKCAAMLFPLIESCLPEDLIRVWQRVGRRVKATEPGEDMDSAQSLEVSLKDLMHFLKIEVENEQRISLASEGFGLTSSSSLSQKRVKQVATEPLPTAVGLINCDGSKCLFCDGSHSSDTCFKAQKFPLDQKKDILTKKRACFRCLKIGHQAKKCRGRLKCIVCGKSHVTLMCTELSVNKELVEQSKPVETVESQNVASEQALANNTGGYVFLETLRVKVVSQTGSREVRALIDTGSQRSYILTSTAQRLGLISKRTERITHCLFGGAEQEQRHNCFDIQLEDTHVDGPIELLIGADVCGNLYTGKRHVLKSGLVAVETRLGWTISGRIISRSPLTSATMTISSLLVSDTCITDLWRLDVLGITEPSEKMSRDEMALASRDHFLQTVRVDEEGRYEVRLPWLADHPPLPSNYNVAKRRLGATIGKLKRDHLLEAYDDIFKQWQESAIIEEVRGEGIEHKGHYLPHRPVIKESSATTKIRPVFDASARDKDKPSLNNCLEKGMNLIELIPSILIKFREYKIGVTSDICKAFLQISIHEKDRDVLRFLWMDADGNEMVYRHRRVVFGLNSSPFLLGATIDYHLLQALDKCELPGTLYARDVIQKLSKSFYVDNCVTSVSDMEALEKFIKQSCLLMEEAKFELRGWEYTNPKREDTIVPLLGLKWNPVQDSLAISKVSMKDISELGDKVITKRLILSTAQRIFDPIGFTCPVTLTPKLLLQQTWEQQLSWDAPVDANMEHVFRSWVRELHYLFDIEIPRWIGFDPEDNLEKWSLHVFCDASNKSYAAVVFLRKEQHNEVSIHLMAAKARVAPLKKMTMPRLELMAATIGARLCKSVQDGLTHKIEAVLWSDSSTVISWICRKDDWSPFVGNRVLEIRSLTPSESWRHVPGNLNPADLPSRGCSAKHLFESRWWEGPSWLRQPSNQWARQHFECDEEEIGKEKRKKPVVCLLNSNLDEWHMTYFSSYTKTLRMVGWIFRFIYNVRNPIERQQGPLTTEEINLAETFVFRLVQQEVFHDECDKRICTLNPFKDSHGVIRLKSRVSNREDCNNFRFPVVLPGRHTVVNRLVFEQHQKSCHVGTQGLMSILREKYWILGGRRAIRSVIAKCVVCKRHSAKPPVVTSPPLPLDRVRDAVAFEITGIDFAGPLYLKTEEKAWVCLFTCAVYRAVHLELTTSLSTASFMQAFRRFVARRGRPKVIYSDNGTNFVGTENAFSRLNWVQITEETAVQRITWRFNPPAAPWWGGFWERIVGVLKVLLRKTLGRASLYYEELLTLLCDCEAIVNTRPLTYMSDDPSDLVTLTPVMFLRDQVESGLPDCDAVDQESLCKKMRYKQKLRQELRRRFRSEYLGQLKLMSKGRPGQKVALGDVVLIGSDHQKRLDWPLGRVSEVIPGKDGLVRLVKVDTTNGQLLRPLQRIYPLECISPQCTDGGTSSSETCANENTASSASGNIANKMDDSRISSPEEWDSVSDSAGVPN</sequence>